<evidence type="ECO:0000256" key="4">
    <source>
        <dbReference type="ARBA" id="ARBA00022490"/>
    </source>
</evidence>
<dbReference type="EC" id="2.3.2.17" evidence="2"/>
<evidence type="ECO:0000256" key="1">
    <source>
        <dbReference type="ARBA" id="ARBA00009943"/>
    </source>
</evidence>
<keyword evidence="14" id="KW-1185">Reference proteome</keyword>
<evidence type="ECO:0000256" key="3">
    <source>
        <dbReference type="ARBA" id="ARBA00016236"/>
    </source>
</evidence>
<evidence type="ECO:0000256" key="2">
    <source>
        <dbReference type="ARBA" id="ARBA00012466"/>
    </source>
</evidence>
<organism evidence="13 14">
    <name type="scientific">Dubosiella newyorkensis</name>
    <dbReference type="NCBI Taxonomy" id="1862672"/>
    <lineage>
        <taxon>Bacteria</taxon>
        <taxon>Bacillati</taxon>
        <taxon>Bacillota</taxon>
        <taxon>Erysipelotrichia</taxon>
        <taxon>Erysipelotrichales</taxon>
        <taxon>Erysipelotrichaceae</taxon>
        <taxon>Dubosiella</taxon>
    </lineage>
</organism>
<dbReference type="OrthoDB" id="9785911at2"/>
<evidence type="ECO:0000256" key="8">
    <source>
        <dbReference type="ARBA" id="ARBA00023315"/>
    </source>
</evidence>
<name>A0A1U7NQN0_9FIRM</name>
<evidence type="ECO:0000313" key="13">
    <source>
        <dbReference type="EMBL" id="OLU47939.1"/>
    </source>
</evidence>
<sequence>MEFLEISEEEYTKFRDQYKEKNFWQSLEMAKMRKNSNPSWDYQCVALKDGDTIKASAVLVSLPVFMGKKLYMSLRGFLIDYDALDLVEAFLTELKIYLNEHDCLYFRTDPYIDYQDHDLNGYVVEGKKRDELIQLFEREGFIHSGFRNGHDPNFEPRWMSILDLEGKTNQDIFKAMHTNTRQSIRNAEKMGVKVKELKREELYILKELVDIAGEIRDFESPNISKYEAYYDNFQDHFKACLAYIDLDEYERNVLNDQARQEKILAKALEDLKKTPDSQKKINRKKEAEYAIEGCHRKLKEIKEYKEKYGTVLNLAAACFMLTDYETLYLFSGSNKDLNRFAGSFMIQWHMIQMAIDHHCSRYNFYGISGNFHESAEDYGVFTFKRSFNACVAELVGDFTYTAKPSEFRMYTMLRNVKHKLFR</sequence>
<dbReference type="PANTHER" id="PTHR36174:SF2">
    <property type="entry name" value="AMINOACYLTRANSFERASE FEMA"/>
    <property type="match status" value="1"/>
</dbReference>
<dbReference type="PROSITE" id="PS51191">
    <property type="entry name" value="FEMABX"/>
    <property type="match status" value="1"/>
</dbReference>
<comment type="catalytic activity">
    <reaction evidence="12">
        <text>beta-D-GlcNAc-(1-&gt;4)-Mur2Ac(oyl-L-Ala-D-isoglutaminyl-L-Lys-(N(6)-Gly)-D-Ala-D-Ala)-di-trans,octa-cis-undecaprenyl diphosphate + 2 glycyl-tRNA(Gly) = MurNAc-L-Ala-D-isoglutaminyl-L-Lys-(N(6)-tri-Gly)-D-Ala-D-Ala-diphospho-di-trans,octa-cis-undecaprenyl-GlcNAc + 2 tRNA(Gly) + 2 H(+)</text>
        <dbReference type="Rhea" id="RHEA:30439"/>
        <dbReference type="Rhea" id="RHEA-COMP:9664"/>
        <dbReference type="Rhea" id="RHEA-COMP:9683"/>
        <dbReference type="ChEBI" id="CHEBI:15378"/>
        <dbReference type="ChEBI" id="CHEBI:62234"/>
        <dbReference type="ChEBI" id="CHEBI:62235"/>
        <dbReference type="ChEBI" id="CHEBI:78442"/>
        <dbReference type="ChEBI" id="CHEBI:78522"/>
        <dbReference type="EC" id="2.3.2.17"/>
    </reaction>
</comment>
<evidence type="ECO:0000256" key="10">
    <source>
        <dbReference type="ARBA" id="ARBA00030706"/>
    </source>
</evidence>
<dbReference type="GO" id="GO:0016755">
    <property type="term" value="F:aminoacyltransferase activity"/>
    <property type="evidence" value="ECO:0007669"/>
    <property type="project" value="InterPro"/>
</dbReference>
<dbReference type="AlphaFoldDB" id="A0A1U7NQN0"/>
<evidence type="ECO:0000256" key="5">
    <source>
        <dbReference type="ARBA" id="ARBA00022679"/>
    </source>
</evidence>
<dbReference type="InterPro" id="IPR016181">
    <property type="entry name" value="Acyl_CoA_acyltransferase"/>
</dbReference>
<protein>
    <recommendedName>
        <fullName evidence="3">Aminoacyltransferase FemA</fullName>
        <ecNumber evidence="2">2.3.2.17</ecNumber>
    </recommendedName>
    <alternativeName>
        <fullName evidence="11">Factor essential for expression of methicillin resistance A</fullName>
    </alternativeName>
    <alternativeName>
        <fullName evidence="10">N-acetylmuramoyl-L-alanyl-D-glutamyl-L-lysyl-(N6-glycyl)-D-alanyl-D-alanine-diphosphoundecaprenyl-N-acetylglucosamine:glycine glycyltransferase</fullName>
    </alternativeName>
</protein>
<comment type="similarity">
    <text evidence="1">Belongs to the FemABX family.</text>
</comment>
<evidence type="ECO:0000256" key="6">
    <source>
        <dbReference type="ARBA" id="ARBA00022960"/>
    </source>
</evidence>
<dbReference type="GeneID" id="78274428"/>
<dbReference type="SUPFAM" id="SSF46589">
    <property type="entry name" value="tRNA-binding arm"/>
    <property type="match status" value="1"/>
</dbReference>
<proteinExistence type="inferred from homology"/>
<dbReference type="GO" id="GO:0000166">
    <property type="term" value="F:nucleotide binding"/>
    <property type="evidence" value="ECO:0007669"/>
    <property type="project" value="InterPro"/>
</dbReference>
<evidence type="ECO:0000256" key="12">
    <source>
        <dbReference type="ARBA" id="ARBA00047483"/>
    </source>
</evidence>
<dbReference type="InterPro" id="IPR003447">
    <property type="entry name" value="FEMABX"/>
</dbReference>
<keyword evidence="8" id="KW-0012">Acyltransferase</keyword>
<keyword evidence="6" id="KW-0133">Cell shape</keyword>
<dbReference type="EMBL" id="MPKA01000021">
    <property type="protein sequence ID" value="OLU47939.1"/>
    <property type="molecule type" value="Genomic_DNA"/>
</dbReference>
<reference evidence="13 14" key="1">
    <citation type="submission" date="2016-11" db="EMBL/GenBank/DDBJ databases">
        <title>Description of two novel members of the family Erysipelotrichaceae: Ileibacterium lipovorans gen. nov., sp. nov. and Dubosiella newyorkensis, gen. nov., sp. nov.</title>
        <authorList>
            <person name="Cox L.M."/>
            <person name="Sohn J."/>
            <person name="Tyrrell K.L."/>
            <person name="Citron D.M."/>
            <person name="Lawson P.A."/>
            <person name="Patel N.B."/>
            <person name="Iizumi T."/>
            <person name="Perez-Perez G.I."/>
            <person name="Goldstein E.J."/>
            <person name="Blaser M.J."/>
        </authorList>
    </citation>
    <scope>NUCLEOTIDE SEQUENCE [LARGE SCALE GENOMIC DNA]</scope>
    <source>
        <strain evidence="13 14">NYU-BL-A4</strain>
    </source>
</reference>
<dbReference type="SUPFAM" id="SSF55729">
    <property type="entry name" value="Acyl-CoA N-acyltransferases (Nat)"/>
    <property type="match status" value="2"/>
</dbReference>
<keyword evidence="5" id="KW-0808">Transferase</keyword>
<dbReference type="Gene3D" id="1.20.58.90">
    <property type="match status" value="1"/>
</dbReference>
<dbReference type="Pfam" id="PF02388">
    <property type="entry name" value="FemAB"/>
    <property type="match status" value="1"/>
</dbReference>
<comment type="caution">
    <text evidence="13">The sequence shown here is derived from an EMBL/GenBank/DDBJ whole genome shotgun (WGS) entry which is preliminary data.</text>
</comment>
<dbReference type="GO" id="GO:0009252">
    <property type="term" value="P:peptidoglycan biosynthetic process"/>
    <property type="evidence" value="ECO:0007669"/>
    <property type="project" value="UniProtKB-KW"/>
</dbReference>
<dbReference type="GO" id="GO:0071555">
    <property type="term" value="P:cell wall organization"/>
    <property type="evidence" value="ECO:0007669"/>
    <property type="project" value="UniProtKB-KW"/>
</dbReference>
<dbReference type="Proteomes" id="UP000186705">
    <property type="component" value="Unassembled WGS sequence"/>
</dbReference>
<keyword evidence="4" id="KW-0963">Cytoplasm</keyword>
<evidence type="ECO:0000256" key="9">
    <source>
        <dbReference type="ARBA" id="ARBA00023316"/>
    </source>
</evidence>
<keyword evidence="9" id="KW-0961">Cell wall biogenesis/degradation</keyword>
<evidence type="ECO:0000313" key="14">
    <source>
        <dbReference type="Proteomes" id="UP000186705"/>
    </source>
</evidence>
<gene>
    <name evidence="13" type="ORF">BO225_00460</name>
</gene>
<evidence type="ECO:0000256" key="7">
    <source>
        <dbReference type="ARBA" id="ARBA00022984"/>
    </source>
</evidence>
<dbReference type="GO" id="GO:0008360">
    <property type="term" value="P:regulation of cell shape"/>
    <property type="evidence" value="ECO:0007669"/>
    <property type="project" value="UniProtKB-KW"/>
</dbReference>
<dbReference type="PANTHER" id="PTHR36174">
    <property type="entry name" value="LIPID II:GLYCINE GLYCYLTRANSFERASE"/>
    <property type="match status" value="1"/>
</dbReference>
<dbReference type="RefSeq" id="WP_076340341.1">
    <property type="nucleotide sequence ID" value="NZ_CAPDDE010000029.1"/>
</dbReference>
<accession>A0A1U7NQN0</accession>
<dbReference type="InterPro" id="IPR050644">
    <property type="entry name" value="PG_Glycine_Bridge_Synth"/>
</dbReference>
<dbReference type="Gene3D" id="3.40.630.30">
    <property type="match status" value="2"/>
</dbReference>
<evidence type="ECO:0000256" key="11">
    <source>
        <dbReference type="ARBA" id="ARBA00032233"/>
    </source>
</evidence>
<dbReference type="STRING" id="1862672.BO225_00460"/>
<keyword evidence="7" id="KW-0573">Peptidoglycan synthesis</keyword>
<dbReference type="InterPro" id="IPR010978">
    <property type="entry name" value="tRNA-bd_arm"/>
</dbReference>